<keyword evidence="4" id="KW-1185">Reference proteome</keyword>
<sequence>MNHMTLPYSLALAVGFLVGWTPLGMAQDEDTASTPEASHPIEYQADSCMEEGGWTTQAMRECAAQAHDDWEAEIQRLTTMLKRVLGSEAREALAVSQEAWEASRDADFAFIAAYHVELYRAELGSGSLGPLGEQLHRNAVLKDRALQLQRYLDGLEELEAPPEDE</sequence>
<dbReference type="Pfam" id="PF07007">
    <property type="entry name" value="LprI"/>
    <property type="match status" value="1"/>
</dbReference>
<dbReference type="Proteomes" id="UP000653056">
    <property type="component" value="Unassembled WGS sequence"/>
</dbReference>
<dbReference type="InterPro" id="IPR009739">
    <property type="entry name" value="LprI-like_N"/>
</dbReference>
<evidence type="ECO:0000259" key="2">
    <source>
        <dbReference type="Pfam" id="PF07007"/>
    </source>
</evidence>
<dbReference type="EMBL" id="BMXS01000023">
    <property type="protein sequence ID" value="GGY04665.1"/>
    <property type="molecule type" value="Genomic_DNA"/>
</dbReference>
<keyword evidence="1" id="KW-0732">Signal</keyword>
<name>A0ABQ2Z8L7_9GAMM</name>
<accession>A0ABQ2Z8L7</accession>
<dbReference type="RefSeq" id="WP_189471569.1">
    <property type="nucleotide sequence ID" value="NZ_BMXS01000023.1"/>
</dbReference>
<evidence type="ECO:0000256" key="1">
    <source>
        <dbReference type="SAM" id="SignalP"/>
    </source>
</evidence>
<feature type="chain" id="PRO_5045708900" description="Lysozyme inhibitor LprI-like N-terminal domain-containing protein" evidence="1">
    <location>
        <begin position="27"/>
        <end position="165"/>
    </location>
</feature>
<evidence type="ECO:0000313" key="3">
    <source>
        <dbReference type="EMBL" id="GGY04665.1"/>
    </source>
</evidence>
<feature type="signal peptide" evidence="1">
    <location>
        <begin position="1"/>
        <end position="26"/>
    </location>
</feature>
<gene>
    <name evidence="3" type="ORF">GCM10007160_35400</name>
</gene>
<organism evidence="3 4">
    <name type="scientific">Litchfieldella qijiaojingensis</name>
    <dbReference type="NCBI Taxonomy" id="980347"/>
    <lineage>
        <taxon>Bacteria</taxon>
        <taxon>Pseudomonadati</taxon>
        <taxon>Pseudomonadota</taxon>
        <taxon>Gammaproteobacteria</taxon>
        <taxon>Oceanospirillales</taxon>
        <taxon>Halomonadaceae</taxon>
        <taxon>Litchfieldella</taxon>
    </lineage>
</organism>
<dbReference type="Gene3D" id="1.20.1270.180">
    <property type="match status" value="1"/>
</dbReference>
<evidence type="ECO:0000313" key="4">
    <source>
        <dbReference type="Proteomes" id="UP000653056"/>
    </source>
</evidence>
<protein>
    <recommendedName>
        <fullName evidence="2">Lysozyme inhibitor LprI-like N-terminal domain-containing protein</fullName>
    </recommendedName>
</protein>
<comment type="caution">
    <text evidence="3">The sequence shown here is derived from an EMBL/GenBank/DDBJ whole genome shotgun (WGS) entry which is preliminary data.</text>
</comment>
<feature type="domain" description="Lysozyme inhibitor LprI-like N-terminal" evidence="2">
    <location>
        <begin position="48"/>
        <end position="148"/>
    </location>
</feature>
<proteinExistence type="predicted"/>
<reference evidence="4" key="1">
    <citation type="journal article" date="2019" name="Int. J. Syst. Evol. Microbiol.">
        <title>The Global Catalogue of Microorganisms (GCM) 10K type strain sequencing project: providing services to taxonomists for standard genome sequencing and annotation.</title>
        <authorList>
            <consortium name="The Broad Institute Genomics Platform"/>
            <consortium name="The Broad Institute Genome Sequencing Center for Infectious Disease"/>
            <person name="Wu L."/>
            <person name="Ma J."/>
        </authorList>
    </citation>
    <scope>NUCLEOTIDE SEQUENCE [LARGE SCALE GENOMIC DNA]</scope>
    <source>
        <strain evidence="4">KCTC 22228</strain>
    </source>
</reference>